<dbReference type="PANTHER" id="PTHR40040">
    <property type="entry name" value="SMALL HYDROPHOBIC PROTEIN-RELATED"/>
    <property type="match status" value="1"/>
</dbReference>
<feature type="compositionally biased region" description="Polar residues" evidence="1">
    <location>
        <begin position="15"/>
        <end position="31"/>
    </location>
</feature>
<evidence type="ECO:0008006" key="5">
    <source>
        <dbReference type="Google" id="ProtNLM"/>
    </source>
</evidence>
<feature type="region of interest" description="Disordered" evidence="1">
    <location>
        <begin position="78"/>
        <end position="100"/>
    </location>
</feature>
<feature type="transmembrane region" description="Helical" evidence="2">
    <location>
        <begin position="161"/>
        <end position="183"/>
    </location>
</feature>
<keyword evidence="2" id="KW-0812">Transmembrane</keyword>
<feature type="region of interest" description="Disordered" evidence="1">
    <location>
        <begin position="1"/>
        <end position="61"/>
    </location>
</feature>
<dbReference type="Proteomes" id="UP001235840">
    <property type="component" value="Unassembled WGS sequence"/>
</dbReference>
<evidence type="ECO:0000256" key="2">
    <source>
        <dbReference type="SAM" id="Phobius"/>
    </source>
</evidence>
<sequence>MDDRKRTDLPHDQVAQDNDGFTSSEGDYSSSEFDEKRETSLDDSPYAAEVDRDSDESGYYENDFLTGKTYFSPEDYNEESAAEIAPPLNRSSVDENDSDELVNEEQVRNIEYMEEKEAGNTALGWTALVVSIVSLFILPILAGTVGAVTGFFALRNGARTLGGWAIAIGVFSIIMSLFISPFVR</sequence>
<protein>
    <recommendedName>
        <fullName evidence="5">DUF308 domain-containing protein</fullName>
    </recommendedName>
</protein>
<gene>
    <name evidence="3" type="ORF">J2S11_004061</name>
</gene>
<proteinExistence type="predicted"/>
<evidence type="ECO:0000313" key="3">
    <source>
        <dbReference type="EMBL" id="MDQ0168109.1"/>
    </source>
</evidence>
<accession>A0ABT9W4X2</accession>
<reference evidence="3 4" key="1">
    <citation type="submission" date="2023-07" db="EMBL/GenBank/DDBJ databases">
        <title>Genomic Encyclopedia of Type Strains, Phase IV (KMG-IV): sequencing the most valuable type-strain genomes for metagenomic binning, comparative biology and taxonomic classification.</title>
        <authorList>
            <person name="Goeker M."/>
        </authorList>
    </citation>
    <scope>NUCLEOTIDE SEQUENCE [LARGE SCALE GENOMIC DNA]</scope>
    <source>
        <strain evidence="3 4">DSM 12751</strain>
    </source>
</reference>
<keyword evidence="2" id="KW-1133">Transmembrane helix</keyword>
<evidence type="ECO:0000313" key="4">
    <source>
        <dbReference type="Proteomes" id="UP001235840"/>
    </source>
</evidence>
<evidence type="ECO:0000256" key="1">
    <source>
        <dbReference type="SAM" id="MobiDB-lite"/>
    </source>
</evidence>
<dbReference type="RefSeq" id="WP_307397599.1">
    <property type="nucleotide sequence ID" value="NZ_BAAADK010000047.1"/>
</dbReference>
<comment type="caution">
    <text evidence="3">The sequence shown here is derived from an EMBL/GenBank/DDBJ whole genome shotgun (WGS) entry which is preliminary data.</text>
</comment>
<keyword evidence="2" id="KW-0472">Membrane</keyword>
<dbReference type="PANTHER" id="PTHR40040:SF1">
    <property type="entry name" value="MEMBRANE PROTEIN"/>
    <property type="match status" value="1"/>
</dbReference>
<organism evidence="3 4">
    <name type="scientific">Caldalkalibacillus horti</name>
    <dbReference type="NCBI Taxonomy" id="77523"/>
    <lineage>
        <taxon>Bacteria</taxon>
        <taxon>Bacillati</taxon>
        <taxon>Bacillota</taxon>
        <taxon>Bacilli</taxon>
        <taxon>Bacillales</taxon>
        <taxon>Bacillaceae</taxon>
        <taxon>Caldalkalibacillus</taxon>
    </lineage>
</organism>
<feature type="compositionally biased region" description="Basic and acidic residues" evidence="1">
    <location>
        <begin position="1"/>
        <end position="11"/>
    </location>
</feature>
<feature type="transmembrane region" description="Helical" evidence="2">
    <location>
        <begin position="122"/>
        <end position="141"/>
    </location>
</feature>
<keyword evidence="4" id="KW-1185">Reference proteome</keyword>
<name>A0ABT9W4X2_9BACI</name>
<dbReference type="InterPro" id="IPR055338">
    <property type="entry name" value="YqfX-like"/>
</dbReference>
<dbReference type="EMBL" id="JAUSTY010000024">
    <property type="protein sequence ID" value="MDQ0168109.1"/>
    <property type="molecule type" value="Genomic_DNA"/>
</dbReference>